<reference evidence="3" key="1">
    <citation type="submission" date="2018-11" db="EMBL/GenBank/DDBJ databases">
        <title>Comparative genomics of Parolsenella catena and Libanicoccus massiliensis: Reclassification of Libanicoccus massiliensis as Parolsenella massiliensis comb. nov.</title>
        <authorList>
            <person name="Sakamoto M."/>
            <person name="Ikeyama N."/>
            <person name="Murakami T."/>
            <person name="Mori H."/>
            <person name="Yuki M."/>
            <person name="Ohkuma M."/>
        </authorList>
    </citation>
    <scope>NUCLEOTIDE SEQUENCE [LARGE SCALE GENOMIC DNA]</scope>
    <source>
        <strain evidence="3">JCM 31932</strain>
    </source>
</reference>
<dbReference type="KEGG" id="pcat:Pcatena_06720"/>
<dbReference type="Pfam" id="PF01243">
    <property type="entry name" value="PNPOx_N"/>
    <property type="match status" value="1"/>
</dbReference>
<organism evidence="2 3">
    <name type="scientific">Parolsenella catena</name>
    <dbReference type="NCBI Taxonomy" id="2003188"/>
    <lineage>
        <taxon>Bacteria</taxon>
        <taxon>Bacillati</taxon>
        <taxon>Actinomycetota</taxon>
        <taxon>Coriobacteriia</taxon>
        <taxon>Coriobacteriales</taxon>
        <taxon>Atopobiaceae</taxon>
        <taxon>Parolsenella</taxon>
    </lineage>
</organism>
<dbReference type="Proteomes" id="UP000273154">
    <property type="component" value="Chromosome"/>
</dbReference>
<name>A0A3G9KAK5_9ACTN</name>
<dbReference type="Gene3D" id="2.30.110.10">
    <property type="entry name" value="Electron Transport, Fmn-binding Protein, Chain A"/>
    <property type="match status" value="1"/>
</dbReference>
<dbReference type="OrthoDB" id="3255142at2"/>
<sequence length="169" mass="18791">MTNGDYDKVATHWTSKETDVVRMPEAELRAEVDAFLSSHNTCTLVCGAGDFVRCTPLEYVWRDGSFWIFSEGGLKFCALKWNKNVSLAVFEPYGGFGKLASAQVTGTAELIDPESDEFAEAVAAKGLPVSALPKLRGMLHLIRVTPSRIDYLCSEFKSRGFDSRQWIEL</sequence>
<dbReference type="GeneID" id="88848801"/>
<dbReference type="InterPro" id="IPR012349">
    <property type="entry name" value="Split_barrel_FMN-bd"/>
</dbReference>
<evidence type="ECO:0000313" key="3">
    <source>
        <dbReference type="Proteomes" id="UP000273154"/>
    </source>
</evidence>
<keyword evidence="3" id="KW-1185">Reference proteome</keyword>
<evidence type="ECO:0000259" key="1">
    <source>
        <dbReference type="Pfam" id="PF01243"/>
    </source>
</evidence>
<proteinExistence type="predicted"/>
<protein>
    <recommendedName>
        <fullName evidence="1">Pyridoxamine 5'-phosphate oxidase N-terminal domain-containing protein</fullName>
    </recommendedName>
</protein>
<dbReference type="SUPFAM" id="SSF50475">
    <property type="entry name" value="FMN-binding split barrel"/>
    <property type="match status" value="1"/>
</dbReference>
<gene>
    <name evidence="2" type="ORF">Pcatena_06720</name>
</gene>
<dbReference type="RefSeq" id="WP_126421629.1">
    <property type="nucleotide sequence ID" value="NZ_AP019367.1"/>
</dbReference>
<dbReference type="EMBL" id="AP019367">
    <property type="protein sequence ID" value="BBH50085.1"/>
    <property type="molecule type" value="Genomic_DNA"/>
</dbReference>
<feature type="domain" description="Pyridoxamine 5'-phosphate oxidase N-terminal" evidence="1">
    <location>
        <begin position="29"/>
        <end position="153"/>
    </location>
</feature>
<accession>A0A3G9KAK5</accession>
<evidence type="ECO:0000313" key="2">
    <source>
        <dbReference type="EMBL" id="BBH50085.1"/>
    </source>
</evidence>
<dbReference type="InterPro" id="IPR011576">
    <property type="entry name" value="Pyridox_Oxase_N"/>
</dbReference>
<dbReference type="AlphaFoldDB" id="A0A3G9KAK5"/>